<dbReference type="AlphaFoldDB" id="A0A410Q9M9"/>
<dbReference type="GO" id="GO:0030295">
    <property type="term" value="F:protein kinase activator activity"/>
    <property type="evidence" value="ECO:0007669"/>
    <property type="project" value="TreeGrafter"/>
</dbReference>
<dbReference type="OrthoDB" id="95460at2"/>
<protein>
    <recommendedName>
        <fullName evidence="1">PTS EIIA type-2 domain-containing protein</fullName>
    </recommendedName>
</protein>
<accession>A0A410Q9M9</accession>
<dbReference type="InterPro" id="IPR002178">
    <property type="entry name" value="PTS_EIIA_type-2_dom"/>
</dbReference>
<feature type="domain" description="PTS EIIA type-2" evidence="1">
    <location>
        <begin position="2"/>
        <end position="144"/>
    </location>
</feature>
<gene>
    <name evidence="2" type="ORF">EQM13_03335</name>
</gene>
<keyword evidence="3" id="KW-1185">Reference proteome</keyword>
<dbReference type="InterPro" id="IPR016152">
    <property type="entry name" value="PTrfase/Anion_transptr"/>
</dbReference>
<dbReference type="InterPro" id="IPR051541">
    <property type="entry name" value="PTS_SugarTrans_NitroReg"/>
</dbReference>
<name>A0A410Q9M9_9FIRM</name>
<dbReference type="Gene3D" id="3.40.930.10">
    <property type="entry name" value="Mannitol-specific EII, Chain A"/>
    <property type="match status" value="1"/>
</dbReference>
<dbReference type="PANTHER" id="PTHR47738">
    <property type="entry name" value="PTS SYSTEM FRUCTOSE-LIKE EIIA COMPONENT-RELATED"/>
    <property type="match status" value="1"/>
</dbReference>
<evidence type="ECO:0000313" key="2">
    <source>
        <dbReference type="EMBL" id="QAT60676.1"/>
    </source>
</evidence>
<dbReference type="KEGG" id="spoa:EQM13_03335"/>
<evidence type="ECO:0000313" key="3">
    <source>
        <dbReference type="Proteomes" id="UP000287969"/>
    </source>
</evidence>
<dbReference type="RefSeq" id="WP_071140396.1">
    <property type="nucleotide sequence ID" value="NZ_CP035282.1"/>
</dbReference>
<dbReference type="Proteomes" id="UP000287969">
    <property type="component" value="Chromosome"/>
</dbReference>
<dbReference type="CDD" id="cd00211">
    <property type="entry name" value="PTS_IIA_fru"/>
    <property type="match status" value="1"/>
</dbReference>
<dbReference type="PANTHER" id="PTHR47738:SF1">
    <property type="entry name" value="NITROGEN REGULATORY PROTEIN"/>
    <property type="match status" value="1"/>
</dbReference>
<dbReference type="PROSITE" id="PS51094">
    <property type="entry name" value="PTS_EIIA_TYPE_2"/>
    <property type="match status" value="1"/>
</dbReference>
<reference evidence="3" key="1">
    <citation type="submission" date="2019-01" db="EMBL/GenBank/DDBJ databases">
        <title>Draft genomes of a novel of Sporanaerobacter strains.</title>
        <authorList>
            <person name="Ma S."/>
        </authorList>
    </citation>
    <scope>NUCLEOTIDE SEQUENCE [LARGE SCALE GENOMIC DNA]</scope>
    <source>
        <strain evidence="3">NJN-17</strain>
    </source>
</reference>
<evidence type="ECO:0000259" key="1">
    <source>
        <dbReference type="PROSITE" id="PS51094"/>
    </source>
</evidence>
<dbReference type="SUPFAM" id="SSF55804">
    <property type="entry name" value="Phoshotransferase/anion transport protein"/>
    <property type="match status" value="1"/>
</dbReference>
<proteinExistence type="predicted"/>
<organism evidence="2 3">
    <name type="scientific">Acidilutibacter cellobiosedens</name>
    <dbReference type="NCBI Taxonomy" id="2507161"/>
    <lineage>
        <taxon>Bacteria</taxon>
        <taxon>Bacillati</taxon>
        <taxon>Bacillota</taxon>
        <taxon>Tissierellia</taxon>
        <taxon>Tissierellales</taxon>
        <taxon>Acidilutibacteraceae</taxon>
        <taxon>Acidilutibacter</taxon>
    </lineage>
</organism>
<sequence>MDIFKKDYIFLDIGLKDKENSIDFIAGKAVELSISNDKDQTKKDLWSRERAFNTAIDETIAIPHTKSESINLPAIFIIKSKNIIDWGGKNIKLIISFLTPKENKDNIHLTMLSKISRKLVDDKFKTTLNESDDINLIYELIMSALNS</sequence>
<dbReference type="Pfam" id="PF00359">
    <property type="entry name" value="PTS_EIIA_2"/>
    <property type="match status" value="1"/>
</dbReference>
<dbReference type="EMBL" id="CP035282">
    <property type="protein sequence ID" value="QAT60676.1"/>
    <property type="molecule type" value="Genomic_DNA"/>
</dbReference>